<feature type="region of interest" description="Disordered" evidence="1">
    <location>
        <begin position="1"/>
        <end position="100"/>
    </location>
</feature>
<feature type="region of interest" description="Disordered" evidence="1">
    <location>
        <begin position="605"/>
        <end position="631"/>
    </location>
</feature>
<name>A0A6A6TLS8_9PLEO</name>
<dbReference type="AlphaFoldDB" id="A0A6A6TLS8"/>
<dbReference type="OrthoDB" id="3553547at2759"/>
<evidence type="ECO:0000313" key="2">
    <source>
        <dbReference type="EMBL" id="KAF2660406.1"/>
    </source>
</evidence>
<proteinExistence type="predicted"/>
<reference evidence="2" key="1">
    <citation type="journal article" date="2020" name="Stud. Mycol.">
        <title>101 Dothideomycetes genomes: a test case for predicting lifestyles and emergence of pathogens.</title>
        <authorList>
            <person name="Haridas S."/>
            <person name="Albert R."/>
            <person name="Binder M."/>
            <person name="Bloem J."/>
            <person name="Labutti K."/>
            <person name="Salamov A."/>
            <person name="Andreopoulos B."/>
            <person name="Baker S."/>
            <person name="Barry K."/>
            <person name="Bills G."/>
            <person name="Bluhm B."/>
            <person name="Cannon C."/>
            <person name="Castanera R."/>
            <person name="Culley D."/>
            <person name="Daum C."/>
            <person name="Ezra D."/>
            <person name="Gonzalez J."/>
            <person name="Henrissat B."/>
            <person name="Kuo A."/>
            <person name="Liang C."/>
            <person name="Lipzen A."/>
            <person name="Lutzoni F."/>
            <person name="Magnuson J."/>
            <person name="Mondo S."/>
            <person name="Nolan M."/>
            <person name="Ohm R."/>
            <person name="Pangilinan J."/>
            <person name="Park H.-J."/>
            <person name="Ramirez L."/>
            <person name="Alfaro M."/>
            <person name="Sun H."/>
            <person name="Tritt A."/>
            <person name="Yoshinaga Y."/>
            <person name="Zwiers L.-H."/>
            <person name="Turgeon B."/>
            <person name="Goodwin S."/>
            <person name="Spatafora J."/>
            <person name="Crous P."/>
            <person name="Grigoriev I."/>
        </authorList>
    </citation>
    <scope>NUCLEOTIDE SEQUENCE</scope>
    <source>
        <strain evidence="2">CBS 122681</strain>
    </source>
</reference>
<keyword evidence="3" id="KW-1185">Reference proteome</keyword>
<evidence type="ECO:0000313" key="3">
    <source>
        <dbReference type="Proteomes" id="UP000799324"/>
    </source>
</evidence>
<feature type="compositionally biased region" description="Polar residues" evidence="1">
    <location>
        <begin position="16"/>
        <end position="25"/>
    </location>
</feature>
<gene>
    <name evidence="2" type="ORF">K491DRAFT_774867</name>
</gene>
<feature type="region of interest" description="Disordered" evidence="1">
    <location>
        <begin position="344"/>
        <end position="368"/>
    </location>
</feature>
<dbReference type="Proteomes" id="UP000799324">
    <property type="component" value="Unassembled WGS sequence"/>
</dbReference>
<protein>
    <submittedName>
        <fullName evidence="2">Uncharacterized protein</fullName>
    </submittedName>
</protein>
<evidence type="ECO:0000256" key="1">
    <source>
        <dbReference type="SAM" id="MobiDB-lite"/>
    </source>
</evidence>
<feature type="compositionally biased region" description="Low complexity" evidence="1">
    <location>
        <begin position="344"/>
        <end position="356"/>
    </location>
</feature>
<feature type="region of interest" description="Disordered" evidence="1">
    <location>
        <begin position="406"/>
        <end position="433"/>
    </location>
</feature>
<organism evidence="2 3">
    <name type="scientific">Lophiostoma macrostomum CBS 122681</name>
    <dbReference type="NCBI Taxonomy" id="1314788"/>
    <lineage>
        <taxon>Eukaryota</taxon>
        <taxon>Fungi</taxon>
        <taxon>Dikarya</taxon>
        <taxon>Ascomycota</taxon>
        <taxon>Pezizomycotina</taxon>
        <taxon>Dothideomycetes</taxon>
        <taxon>Pleosporomycetidae</taxon>
        <taxon>Pleosporales</taxon>
        <taxon>Lophiostomataceae</taxon>
        <taxon>Lophiostoma</taxon>
    </lineage>
</organism>
<dbReference type="EMBL" id="MU004300">
    <property type="protein sequence ID" value="KAF2660406.1"/>
    <property type="molecule type" value="Genomic_DNA"/>
</dbReference>
<feature type="compositionally biased region" description="Basic residues" evidence="1">
    <location>
        <begin position="617"/>
        <end position="628"/>
    </location>
</feature>
<sequence>MMQSAVDPGEKYEGSSVLQTTTTTHELPDDEEALNTPLAKRLRARDEKPGAKRLRISYDNSGTSEDEVGRHDQQEKPSGVNDTQETEYETQSQDHPLKKKKKVRFLLEVAPVHIGSKFQHVVKRAPPPPPPPVPAGFFDKTPIMKPPKDLPPAPTQPAPPVHPAVYQFPPQPLPQLEGALEIPAPPYIPLTSSNLPPREPIFTPAADGDTYVNKTAFKLYSRLMQEIADFVEFQNNVTKKRTQAQERRMYLKLQRAYIRQCDTHLFEQVQEGIASDNINEDDLMLLIDSSQKARDDVIPLEDYYEALELELGADEFALRERLGKLEYRYESFFKLHGTSISTAPVPSNFSFESESSVEGKEDKDTSPQGRYRTAVGYAIPIGETPTALANAQETTVDAETMKPKQLPRLKGSDGVSEPISFRHSQHASHTRPENEHIAATLVALRDQEVPQDIAGIGFGPLEEDQISTWESLFGVQDPSLLYEHPNRVLEEILLDSTFTDSDPLLLRGSDGDTQSTLSEYLLDFESTRDRVNKWLLHKLRVSPREVFELQRQVQSSQPTAPDWANVVLKSWNTVGIGFDRGYHAGSESWTEQNEKVDITPVPYPALVATTPSSRTTRSSRSRRRKRRSLSLQGRLEPSTIDLLRKDIEMMQGPVQTTDLVNPMLQPVA</sequence>
<accession>A0A6A6TLS8</accession>